<dbReference type="RefSeq" id="XP_018061896.1">
    <property type="nucleotide sequence ID" value="XM_018206969.1"/>
</dbReference>
<dbReference type="GeneID" id="28816695"/>
<dbReference type="AlphaFoldDB" id="A0A132B5C6"/>
<protein>
    <submittedName>
        <fullName evidence="1">Uncharacterized protein</fullName>
    </submittedName>
</protein>
<dbReference type="Proteomes" id="UP000070700">
    <property type="component" value="Unassembled WGS sequence"/>
</dbReference>
<name>A0A132B5C6_MOLSC</name>
<dbReference type="EMBL" id="KQ947439">
    <property type="protein sequence ID" value="KUJ07541.1"/>
    <property type="molecule type" value="Genomic_DNA"/>
</dbReference>
<dbReference type="InParanoid" id="A0A132B5C6"/>
<sequence>MKTIPFRSPFSPDLTFGLITKKRLSNCCLHLSTLEEIVAADELTTKRHLTTPTLSTNKFHLRNKTKRISRQHQAPYRSGILDSVTRDRELNTSSSGVPSVVAEEEIEGVMGRFIITSVELVDLSCNNEALGNASYIHSQRLIYSYESHSPSTTHTSHDLCLQFMPYPHAQFTSMLNASPICTTCIYNQHLIYPLDLYSR</sequence>
<evidence type="ECO:0000313" key="2">
    <source>
        <dbReference type="Proteomes" id="UP000070700"/>
    </source>
</evidence>
<reference evidence="1 2" key="1">
    <citation type="submission" date="2015-10" db="EMBL/GenBank/DDBJ databases">
        <title>Full genome of DAOMC 229536 Phialocephala scopiformis, a fungal endophyte of spruce producing the potent anti-insectan compound rugulosin.</title>
        <authorList>
            <consortium name="DOE Joint Genome Institute"/>
            <person name="Walker A.K."/>
            <person name="Frasz S.L."/>
            <person name="Seifert K.A."/>
            <person name="Miller J.D."/>
            <person name="Mondo S.J."/>
            <person name="Labutti K."/>
            <person name="Lipzen A."/>
            <person name="Dockter R."/>
            <person name="Kennedy M."/>
            <person name="Grigoriev I.V."/>
            <person name="Spatafora J.W."/>
        </authorList>
    </citation>
    <scope>NUCLEOTIDE SEQUENCE [LARGE SCALE GENOMIC DNA]</scope>
    <source>
        <strain evidence="1 2">CBS 120377</strain>
    </source>
</reference>
<keyword evidence="2" id="KW-1185">Reference proteome</keyword>
<organism evidence="1 2">
    <name type="scientific">Mollisia scopiformis</name>
    <name type="common">Conifer needle endophyte fungus</name>
    <name type="synonym">Phialocephala scopiformis</name>
    <dbReference type="NCBI Taxonomy" id="149040"/>
    <lineage>
        <taxon>Eukaryota</taxon>
        <taxon>Fungi</taxon>
        <taxon>Dikarya</taxon>
        <taxon>Ascomycota</taxon>
        <taxon>Pezizomycotina</taxon>
        <taxon>Leotiomycetes</taxon>
        <taxon>Helotiales</taxon>
        <taxon>Mollisiaceae</taxon>
        <taxon>Mollisia</taxon>
    </lineage>
</organism>
<accession>A0A132B5C6</accession>
<evidence type="ECO:0000313" key="1">
    <source>
        <dbReference type="EMBL" id="KUJ07541.1"/>
    </source>
</evidence>
<dbReference type="KEGG" id="psco:LY89DRAFT_356914"/>
<proteinExistence type="predicted"/>
<gene>
    <name evidence="1" type="ORF">LY89DRAFT_356914</name>
</gene>